<name>A0A1F6EA49_9BACT</name>
<gene>
    <name evidence="3" type="ORF">A3C20_01575</name>
</gene>
<dbReference type="GO" id="GO:0005975">
    <property type="term" value="P:carbohydrate metabolic process"/>
    <property type="evidence" value="ECO:0007669"/>
    <property type="project" value="InterPro"/>
</dbReference>
<keyword evidence="1" id="KW-0479">Metal-binding</keyword>
<dbReference type="InterPro" id="IPR013785">
    <property type="entry name" value="Aldolase_TIM"/>
</dbReference>
<protein>
    <recommendedName>
        <fullName evidence="5">Ribulose-phosphate 3-epimerase</fullName>
    </recommendedName>
</protein>
<evidence type="ECO:0000313" key="3">
    <source>
        <dbReference type="EMBL" id="OGG70487.1"/>
    </source>
</evidence>
<dbReference type="PANTHER" id="PTHR11749">
    <property type="entry name" value="RIBULOSE-5-PHOSPHATE-3-EPIMERASE"/>
    <property type="match status" value="1"/>
</dbReference>
<dbReference type="EMBL" id="MFLL01000003">
    <property type="protein sequence ID" value="OGG70487.1"/>
    <property type="molecule type" value="Genomic_DNA"/>
</dbReference>
<dbReference type="Gene3D" id="3.20.20.70">
    <property type="entry name" value="Aldolase class I"/>
    <property type="match status" value="1"/>
</dbReference>
<evidence type="ECO:0008006" key="5">
    <source>
        <dbReference type="Google" id="ProtNLM"/>
    </source>
</evidence>
<comment type="caution">
    <text evidence="3">The sequence shown here is derived from an EMBL/GenBank/DDBJ whole genome shotgun (WGS) entry which is preliminary data.</text>
</comment>
<evidence type="ECO:0000256" key="1">
    <source>
        <dbReference type="ARBA" id="ARBA00022723"/>
    </source>
</evidence>
<dbReference type="InterPro" id="IPR000056">
    <property type="entry name" value="Ribul_P_3_epim-like"/>
</dbReference>
<accession>A0A1F6EA49</accession>
<dbReference type="Proteomes" id="UP000176914">
    <property type="component" value="Unassembled WGS sequence"/>
</dbReference>
<sequence length="243" mass="26641">MKYLCDPQIIPSVVPLDVAHIESYGTLVAGYAKWLHVDIDDGRFESETTWPFRQPLQLQELDTFRSATSLPAGLFLEAHLMAYATIELGEKFARAGFKRLTVHREAFDDDDALRAALSAYKSAGAQEVGLALKIDTPLSSIEEVIDACDFIHLMSIADIGLQGRAFDERALSRVEELHAMYPDLMVCVDGGVSEATVEELVRAGANRLIVGHVLAESPNPEKTYAQIHERAMRGCAPLGAVLS</sequence>
<evidence type="ECO:0000313" key="4">
    <source>
        <dbReference type="Proteomes" id="UP000176914"/>
    </source>
</evidence>
<dbReference type="SUPFAM" id="SSF51366">
    <property type="entry name" value="Ribulose-phoshate binding barrel"/>
    <property type="match status" value="1"/>
</dbReference>
<dbReference type="GO" id="GO:0016857">
    <property type="term" value="F:racemase and epimerase activity, acting on carbohydrates and derivatives"/>
    <property type="evidence" value="ECO:0007669"/>
    <property type="project" value="InterPro"/>
</dbReference>
<reference evidence="3 4" key="1">
    <citation type="journal article" date="2016" name="Nat. Commun.">
        <title>Thousands of microbial genomes shed light on interconnected biogeochemical processes in an aquifer system.</title>
        <authorList>
            <person name="Anantharaman K."/>
            <person name="Brown C.T."/>
            <person name="Hug L.A."/>
            <person name="Sharon I."/>
            <person name="Castelle C.J."/>
            <person name="Probst A.J."/>
            <person name="Thomas B.C."/>
            <person name="Singh A."/>
            <person name="Wilkins M.J."/>
            <person name="Karaoz U."/>
            <person name="Brodie E.L."/>
            <person name="Williams K.H."/>
            <person name="Hubbard S.S."/>
            <person name="Banfield J.F."/>
        </authorList>
    </citation>
    <scope>NUCLEOTIDE SEQUENCE [LARGE SCALE GENOMIC DNA]</scope>
</reference>
<proteinExistence type="predicted"/>
<keyword evidence="2" id="KW-0413">Isomerase</keyword>
<evidence type="ECO:0000256" key="2">
    <source>
        <dbReference type="ARBA" id="ARBA00023235"/>
    </source>
</evidence>
<dbReference type="AlphaFoldDB" id="A0A1F6EA49"/>
<dbReference type="InterPro" id="IPR011060">
    <property type="entry name" value="RibuloseP-bd_barrel"/>
</dbReference>
<organism evidence="3 4">
    <name type="scientific">Candidatus Kaiserbacteria bacterium RIFCSPHIGHO2_02_FULL_55_25</name>
    <dbReference type="NCBI Taxonomy" id="1798498"/>
    <lineage>
        <taxon>Bacteria</taxon>
        <taxon>Candidatus Kaiseribacteriota</taxon>
    </lineage>
</organism>
<dbReference type="GO" id="GO:0046872">
    <property type="term" value="F:metal ion binding"/>
    <property type="evidence" value="ECO:0007669"/>
    <property type="project" value="UniProtKB-KW"/>
</dbReference>
<dbReference type="Pfam" id="PF00834">
    <property type="entry name" value="Ribul_P_3_epim"/>
    <property type="match status" value="1"/>
</dbReference>